<dbReference type="Gene3D" id="3.30.70.1440">
    <property type="entry name" value="Multidrug efflux transporter AcrB pore domain"/>
    <property type="match status" value="1"/>
</dbReference>
<feature type="transmembrane region" description="Helical" evidence="1">
    <location>
        <begin position="362"/>
        <end position="382"/>
    </location>
</feature>
<gene>
    <name evidence="3" type="ORF">EVA97_03500</name>
</gene>
<dbReference type="InterPro" id="IPR027463">
    <property type="entry name" value="AcrB_DN_DC_subdom"/>
</dbReference>
<dbReference type="PANTHER" id="PTHR32063">
    <property type="match status" value="1"/>
</dbReference>
<dbReference type="Proteomes" id="UP000315283">
    <property type="component" value="Unassembled WGS sequence"/>
</dbReference>
<proteinExistence type="predicted"/>
<dbReference type="Gene3D" id="1.20.1640.10">
    <property type="entry name" value="Multidrug efflux transporter AcrB transmembrane domain"/>
    <property type="match status" value="2"/>
</dbReference>
<dbReference type="PANTHER" id="PTHR32063:SF18">
    <property type="entry name" value="CATION EFFLUX SYSTEM PROTEIN"/>
    <property type="match status" value="1"/>
</dbReference>
<dbReference type="SUPFAM" id="SSF82866">
    <property type="entry name" value="Multidrug efflux transporter AcrB transmembrane domain"/>
    <property type="match status" value="2"/>
</dbReference>
<dbReference type="PROSITE" id="PS50156">
    <property type="entry name" value="SSD"/>
    <property type="match status" value="1"/>
</dbReference>
<keyword evidence="1" id="KW-0812">Transmembrane</keyword>
<dbReference type="InterPro" id="IPR000731">
    <property type="entry name" value="SSD"/>
</dbReference>
<feature type="transmembrane region" description="Helical" evidence="1">
    <location>
        <begin position="388"/>
        <end position="408"/>
    </location>
</feature>
<feature type="transmembrane region" description="Helical" evidence="1">
    <location>
        <begin position="463"/>
        <end position="486"/>
    </location>
</feature>
<dbReference type="Gene3D" id="3.30.70.1430">
    <property type="entry name" value="Multidrug efflux transporter AcrB pore domain"/>
    <property type="match status" value="2"/>
</dbReference>
<feature type="transmembrane region" description="Helical" evidence="1">
    <location>
        <begin position="991"/>
        <end position="1015"/>
    </location>
</feature>
<dbReference type="EMBL" id="SHBJ01000024">
    <property type="protein sequence ID" value="RZO27921.1"/>
    <property type="molecule type" value="Genomic_DNA"/>
</dbReference>
<dbReference type="Gene3D" id="3.30.2090.10">
    <property type="entry name" value="Multidrug efflux transporter AcrB TolC docking domain, DN and DC subdomains"/>
    <property type="match status" value="2"/>
</dbReference>
<dbReference type="SUPFAM" id="SSF82693">
    <property type="entry name" value="Multidrug efflux transporter AcrB pore domain, PN1, PN2, PC1 and PC2 subdomains"/>
    <property type="match status" value="2"/>
</dbReference>
<keyword evidence="1" id="KW-0472">Membrane</keyword>
<dbReference type="InterPro" id="IPR001036">
    <property type="entry name" value="Acrflvin-R"/>
</dbReference>
<feature type="transmembrane region" description="Helical" evidence="1">
    <location>
        <begin position="916"/>
        <end position="940"/>
    </location>
</feature>
<evidence type="ECO:0000313" key="3">
    <source>
        <dbReference type="EMBL" id="RZO27921.1"/>
    </source>
</evidence>
<comment type="caution">
    <text evidence="3">The sequence shown here is derived from an EMBL/GenBank/DDBJ whole genome shotgun (WGS) entry which is preliminary data.</text>
</comment>
<feature type="domain" description="SSD" evidence="2">
    <location>
        <begin position="354"/>
        <end position="489"/>
    </location>
</feature>
<dbReference type="PRINTS" id="PR00702">
    <property type="entry name" value="ACRIFLAVINRP"/>
</dbReference>
<feature type="transmembrane region" description="Helical" evidence="1">
    <location>
        <begin position="429"/>
        <end position="451"/>
    </location>
</feature>
<name>A0A520N356_9GAMM</name>
<dbReference type="SUPFAM" id="SSF82714">
    <property type="entry name" value="Multidrug efflux transporter AcrB TolC docking domain, DN and DC subdomains"/>
    <property type="match status" value="1"/>
</dbReference>
<keyword evidence="1" id="KW-1133">Transmembrane helix</keyword>
<feature type="transmembrane region" description="Helical" evidence="1">
    <location>
        <begin position="961"/>
        <end position="985"/>
    </location>
</feature>
<dbReference type="GO" id="GO:0005886">
    <property type="term" value="C:plasma membrane"/>
    <property type="evidence" value="ECO:0007669"/>
    <property type="project" value="TreeGrafter"/>
</dbReference>
<reference evidence="3 4" key="1">
    <citation type="submission" date="2019-02" db="EMBL/GenBank/DDBJ databases">
        <title>Prokaryotic population dynamics and viral predation in marine succession experiment using metagenomics: the confinement effect.</title>
        <authorList>
            <person name="Haro-Moreno J.M."/>
            <person name="Rodriguez-Valera F."/>
            <person name="Lopez-Perez M."/>
        </authorList>
    </citation>
    <scope>NUCLEOTIDE SEQUENCE [LARGE SCALE GENOMIC DNA]</scope>
    <source>
        <strain evidence="3">MED-G164</strain>
    </source>
</reference>
<feature type="transmembrane region" description="Helical" evidence="1">
    <location>
        <begin position="890"/>
        <end position="910"/>
    </location>
</feature>
<dbReference type="Pfam" id="PF00873">
    <property type="entry name" value="ACR_tran"/>
    <property type="match status" value="1"/>
</dbReference>
<sequence length="1020" mass="113639">MKFISIFLDRPRILFLTLAFIILAGISSALSVPIQENPELAKRWGFVQVYYPGASQDRIETQVINELEIKLREVVEIEELRSMISQGYSKTLVELAQSVPPDLIDQTWSKIQDKLDQAYIPEGAQSLLDISSGPPITLHYAISWNGDGEEPTIMMSRIAQQLKRKLSSIGETEVTAVYGETDEEILIEVDSAKMSALNLSYQDISKAINAYDNKKPVGVVSDNYSEFLIKLKDNINTPQKISEIPIKVINESQIIRLQDIAEVSIKPSLPYEDIYLYNGKKVIAVSTTGTMSQRVFDYVERAEKVVNEMKLTLPDEFTLELIYDESFYVADKFSELIKSFSLAAFFVLSLSFFFLGIRPGIIVTAILPFSVSLVLLGCRLIDLPLHQTSITGIIIALGLLIDNGIIVVEDYKYRRSKNLSVKESINQTLTQLTTPLAAATGTTVFAFLPIVTGEGSSIEFVGGLALTVIMSIVSSLILALIMVPVLMSYMERIPYFANIKVHEEGYRNKKILKKYRNFLTWAFSIPRRAIIISISLPVLGFLLFNYIPKDFFPTNDRDMFKINIELPSNSSTLKTLERAEEIRRQVIDSNLIDIKKDYWFVGRMMPRVLMNVVGGKDKQGQNNVAQSVFFVDDYYQMVNKLPELSKLLSEKNSDIIIYVDTFQSGPPVFSDINYRIYGDDPFILESLGEQLELIINNAPDISHTKSQTSASSTNIEFDFNSSNVSLSGQDTSILAQQLYAANNGIIVGSMVDSNKEIPVRIKGIANSNDITGDTSFLSIPSGDSIDFIGNFGETFINKKSGDITKINSQRVNEVEGWVWTGTLPSSTEMLIKNDIEIFKQNLPPGYWLQQGGEAETRGESQSQIYSSALIYLILITIGLVFALNSFRQTALILSVAILSVGLSFIGLIVGQQNYGFIATVGAIGLIGLSINDSIIVLSHIKERAREISMSKADLIEVVIRSTRHIITTSLTTLGGFLPLIFSSIFFKPLAWAMSIGVLGATFTALLYIPAMYIWLNKIKT</sequence>
<organism evidence="3 4">
    <name type="scientific">SAR86 cluster bacterium</name>
    <dbReference type="NCBI Taxonomy" id="2030880"/>
    <lineage>
        <taxon>Bacteria</taxon>
        <taxon>Pseudomonadati</taxon>
        <taxon>Pseudomonadota</taxon>
        <taxon>Gammaproteobacteria</taxon>
        <taxon>SAR86 cluster</taxon>
    </lineage>
</organism>
<dbReference type="Gene3D" id="3.30.70.1320">
    <property type="entry name" value="Multidrug efflux transporter AcrB pore domain like"/>
    <property type="match status" value="1"/>
</dbReference>
<evidence type="ECO:0000313" key="4">
    <source>
        <dbReference type="Proteomes" id="UP000315283"/>
    </source>
</evidence>
<dbReference type="GO" id="GO:0042910">
    <property type="term" value="F:xenobiotic transmembrane transporter activity"/>
    <property type="evidence" value="ECO:0007669"/>
    <property type="project" value="TreeGrafter"/>
</dbReference>
<protein>
    <submittedName>
        <fullName evidence="3">Efflux RND transporter permease subunit</fullName>
    </submittedName>
</protein>
<dbReference type="AlphaFoldDB" id="A0A520N356"/>
<feature type="transmembrane region" description="Helical" evidence="1">
    <location>
        <begin position="864"/>
        <end position="883"/>
    </location>
</feature>
<accession>A0A520N356</accession>
<evidence type="ECO:0000256" key="1">
    <source>
        <dbReference type="SAM" id="Phobius"/>
    </source>
</evidence>
<feature type="transmembrane region" description="Helical" evidence="1">
    <location>
        <begin position="529"/>
        <end position="547"/>
    </location>
</feature>
<feature type="transmembrane region" description="Helical" evidence="1">
    <location>
        <begin position="336"/>
        <end position="355"/>
    </location>
</feature>
<evidence type="ECO:0000259" key="2">
    <source>
        <dbReference type="PROSITE" id="PS50156"/>
    </source>
</evidence>